<dbReference type="EMBL" id="RHHQ01000007">
    <property type="protein sequence ID" value="RNB90682.1"/>
    <property type="molecule type" value="Genomic_DNA"/>
</dbReference>
<dbReference type="OrthoDB" id="9787365at2"/>
<proteinExistence type="predicted"/>
<evidence type="ECO:0000313" key="2">
    <source>
        <dbReference type="EMBL" id="RNB90682.1"/>
    </source>
</evidence>
<dbReference type="PROSITE" id="PS51671">
    <property type="entry name" value="ACT"/>
    <property type="match status" value="1"/>
</dbReference>
<keyword evidence="3" id="KW-1185">Reference proteome</keyword>
<gene>
    <name evidence="2" type="ORF">EDM56_09320</name>
</gene>
<organism evidence="2 3">
    <name type="scientific">Brevibacillus fluminis</name>
    <dbReference type="NCBI Taxonomy" id="511487"/>
    <lineage>
        <taxon>Bacteria</taxon>
        <taxon>Bacillati</taxon>
        <taxon>Bacillota</taxon>
        <taxon>Bacilli</taxon>
        <taxon>Bacillales</taxon>
        <taxon>Paenibacillaceae</taxon>
        <taxon>Brevibacillus</taxon>
    </lineage>
</organism>
<accession>A0A3M8DRK2</accession>
<dbReference type="RefSeq" id="WP_122917609.1">
    <property type="nucleotide sequence ID" value="NZ_RHHQ01000007.1"/>
</dbReference>
<dbReference type="SUPFAM" id="SSF55021">
    <property type="entry name" value="ACT-like"/>
    <property type="match status" value="1"/>
</dbReference>
<feature type="domain" description="ACT" evidence="1">
    <location>
        <begin position="4"/>
        <end position="76"/>
    </location>
</feature>
<dbReference type="Gene3D" id="3.30.70.260">
    <property type="match status" value="1"/>
</dbReference>
<sequence length="76" mass="8734">MNQTFTLVVNDQPDVLLRIIGVLTRYNVCIKSFSHVPAEEEGTAIMTFSAFFEEKWYDLVLKQLVKLIDVIELKAT</sequence>
<evidence type="ECO:0000259" key="1">
    <source>
        <dbReference type="PROSITE" id="PS51671"/>
    </source>
</evidence>
<dbReference type="Proteomes" id="UP000271031">
    <property type="component" value="Unassembled WGS sequence"/>
</dbReference>
<reference evidence="2 3" key="1">
    <citation type="submission" date="2018-10" db="EMBL/GenBank/DDBJ databases">
        <title>Phylogenomics of Brevibacillus.</title>
        <authorList>
            <person name="Dunlap C."/>
        </authorList>
    </citation>
    <scope>NUCLEOTIDE SEQUENCE [LARGE SCALE GENOMIC DNA]</scope>
    <source>
        <strain evidence="2 3">JCM 15716</strain>
    </source>
</reference>
<dbReference type="InterPro" id="IPR054480">
    <property type="entry name" value="AHAS_small-like_ACT"/>
</dbReference>
<comment type="caution">
    <text evidence="2">The sequence shown here is derived from an EMBL/GenBank/DDBJ whole genome shotgun (WGS) entry which is preliminary data.</text>
</comment>
<protein>
    <recommendedName>
        <fullName evidence="1">ACT domain-containing protein</fullName>
    </recommendedName>
</protein>
<dbReference type="AlphaFoldDB" id="A0A3M8DRK2"/>
<dbReference type="Pfam" id="PF22629">
    <property type="entry name" value="ACT_AHAS_ss"/>
    <property type="match status" value="1"/>
</dbReference>
<dbReference type="InterPro" id="IPR045865">
    <property type="entry name" value="ACT-like_dom_sf"/>
</dbReference>
<dbReference type="InterPro" id="IPR002912">
    <property type="entry name" value="ACT_dom"/>
</dbReference>
<evidence type="ECO:0000313" key="3">
    <source>
        <dbReference type="Proteomes" id="UP000271031"/>
    </source>
</evidence>
<name>A0A3M8DRK2_9BACL</name>